<dbReference type="Proteomes" id="UP001316384">
    <property type="component" value="Chromosome"/>
</dbReference>
<gene>
    <name evidence="1" type="ORF">NP048_18440</name>
</gene>
<name>A0ABY5KPP5_9CELL</name>
<evidence type="ECO:0000313" key="2">
    <source>
        <dbReference type="Proteomes" id="UP001316384"/>
    </source>
</evidence>
<organism evidence="1 2">
    <name type="scientific">Cellulomonas xiejunii</name>
    <dbReference type="NCBI Taxonomy" id="2968083"/>
    <lineage>
        <taxon>Bacteria</taxon>
        <taxon>Bacillati</taxon>
        <taxon>Actinomycetota</taxon>
        <taxon>Actinomycetes</taxon>
        <taxon>Micrococcales</taxon>
        <taxon>Cellulomonadaceae</taxon>
        <taxon>Cellulomonas</taxon>
    </lineage>
</organism>
<evidence type="ECO:0000313" key="1">
    <source>
        <dbReference type="EMBL" id="UUI71739.1"/>
    </source>
</evidence>
<keyword evidence="2" id="KW-1185">Reference proteome</keyword>
<proteinExistence type="predicted"/>
<sequence length="86" mass="9670">MPSTWRARLFGDRQDPRRRLHALFGGPEPAAGQPPVRATEWARGVLDGRGSGRPLDTTTVTRQLREAEPRLTLRAATFLAEHVTRR</sequence>
<reference evidence="1 2" key="1">
    <citation type="submission" date="2022-07" db="EMBL/GenBank/DDBJ databases">
        <title>Novel species in genus cellulomonas.</title>
        <authorList>
            <person name="Ye L."/>
        </authorList>
    </citation>
    <scope>NUCLEOTIDE SEQUENCE [LARGE SCALE GENOMIC DNA]</scope>
    <source>
        <strain evidence="2">zg-B89</strain>
    </source>
</reference>
<protein>
    <submittedName>
        <fullName evidence="1">Uncharacterized protein</fullName>
    </submittedName>
</protein>
<accession>A0ABY5KPP5</accession>
<dbReference type="RefSeq" id="WP_227576775.1">
    <property type="nucleotide sequence ID" value="NZ_CP101987.1"/>
</dbReference>
<dbReference type="EMBL" id="CP101987">
    <property type="protein sequence ID" value="UUI71739.1"/>
    <property type="molecule type" value="Genomic_DNA"/>
</dbReference>